<proteinExistence type="predicted"/>
<dbReference type="AlphaFoldDB" id="A0A1M3L5V7"/>
<dbReference type="Proteomes" id="UP000184233">
    <property type="component" value="Unassembled WGS sequence"/>
</dbReference>
<dbReference type="InterPro" id="IPR013766">
    <property type="entry name" value="Thioredoxin_domain"/>
</dbReference>
<dbReference type="PANTHER" id="PTHR42852:SF6">
    <property type="entry name" value="THIOL:DISULFIDE INTERCHANGE PROTEIN DSBE"/>
    <property type="match status" value="1"/>
</dbReference>
<evidence type="ECO:0000256" key="1">
    <source>
        <dbReference type="ARBA" id="ARBA00004196"/>
    </source>
</evidence>
<organism evidence="6 7">
    <name type="scientific">Candidatus Kapaibacterium thiocyanatum</name>
    <dbReference type="NCBI Taxonomy" id="1895771"/>
    <lineage>
        <taxon>Bacteria</taxon>
        <taxon>Pseudomonadati</taxon>
        <taxon>Candidatus Kapaibacteriota</taxon>
        <taxon>Candidatus Kapaibacteriia</taxon>
        <taxon>Candidatus Kapaibacteriales</taxon>
        <taxon>Candidatus Kapaibacteriaceae</taxon>
        <taxon>Candidatus Kapaibacterium</taxon>
    </lineage>
</organism>
<dbReference type="InterPro" id="IPR017937">
    <property type="entry name" value="Thioredoxin_CS"/>
</dbReference>
<evidence type="ECO:0000313" key="6">
    <source>
        <dbReference type="EMBL" id="OJX60937.1"/>
    </source>
</evidence>
<dbReference type="InterPro" id="IPR050553">
    <property type="entry name" value="Thioredoxin_ResA/DsbE_sf"/>
</dbReference>
<protein>
    <recommendedName>
        <fullName evidence="5">Thioredoxin domain-containing protein</fullName>
    </recommendedName>
</protein>
<comment type="subcellular location">
    <subcellularLocation>
        <location evidence="1">Cell envelope</location>
    </subcellularLocation>
</comment>
<sequence length="555" mass="61248">MKPLLFMILLILFLPWTLRAGDATLVSGTVKSITGHPFPKADVHICDSEDGRPDVSAQVDGKGNFTISTAFRGRAYIVITAPHHRPVGHAIFLYGQPTLAVDAVLETYLSGTHVDSIQIIGDFNRFEFDNGILMTPDQNGLYSASIPSPKKRTRYQIVIYESKGAGPRSDEVRSINGIQYDELEYDSAGDYRSVINTTAPTTTVSFDVSKLPIAQGTGYLKLMDARERDLVATMMSIEKTIYNFQNAFIAAGTGYEEHAKLHDSLNTLLDADVEAYAKQTDDFQRELMTLRMLSYVELSGSLDQQQVGKAIGFATSIPPSSIAWSAYPTALGTLLKASGGNADTRAYLERVATQNMAVDVRPAALYFLVGHAADHHDTLRQVTFFRQLVENHPYNHFTTSARLSYVPRTEIVVGKSLPAFTFPDFEQPKQSITGSSLKGKFVLIDLWATWCGPCVEERDSLLKLYRQFEGPQFQIVSISLDSDPQAVRNFRKNGPEMPWQHVHLPGVWKSPPAELFEVATLPKIIVVNPEGKIIGVTNGLKGAGVDRIVARAMGQ</sequence>
<dbReference type="InterPro" id="IPR013740">
    <property type="entry name" value="Redoxin"/>
</dbReference>
<dbReference type="SUPFAM" id="SSF52833">
    <property type="entry name" value="Thioredoxin-like"/>
    <property type="match status" value="1"/>
</dbReference>
<accession>A0A1M3L5V7</accession>
<dbReference type="STRING" id="1895771.BGO89_05065"/>
<evidence type="ECO:0000256" key="3">
    <source>
        <dbReference type="ARBA" id="ARBA00023157"/>
    </source>
</evidence>
<dbReference type="GO" id="GO:0030313">
    <property type="term" value="C:cell envelope"/>
    <property type="evidence" value="ECO:0007669"/>
    <property type="project" value="UniProtKB-SubCell"/>
</dbReference>
<dbReference type="InterPro" id="IPR036249">
    <property type="entry name" value="Thioredoxin-like_sf"/>
</dbReference>
<name>A0A1M3L5V7_9BACT</name>
<comment type="caution">
    <text evidence="6">The sequence shown here is derived from an EMBL/GenBank/DDBJ whole genome shotgun (WGS) entry which is preliminary data.</text>
</comment>
<dbReference type="PROSITE" id="PS51352">
    <property type="entry name" value="THIOREDOXIN_2"/>
    <property type="match status" value="1"/>
</dbReference>
<evidence type="ECO:0000256" key="2">
    <source>
        <dbReference type="ARBA" id="ARBA00022748"/>
    </source>
</evidence>
<dbReference type="PROSITE" id="PS00194">
    <property type="entry name" value="THIOREDOXIN_1"/>
    <property type="match status" value="1"/>
</dbReference>
<evidence type="ECO:0000313" key="7">
    <source>
        <dbReference type="Proteomes" id="UP000184233"/>
    </source>
</evidence>
<dbReference type="CDD" id="cd02966">
    <property type="entry name" value="TlpA_like_family"/>
    <property type="match status" value="1"/>
</dbReference>
<dbReference type="PANTHER" id="PTHR42852">
    <property type="entry name" value="THIOL:DISULFIDE INTERCHANGE PROTEIN DSBE"/>
    <property type="match status" value="1"/>
</dbReference>
<dbReference type="Gene3D" id="3.40.30.10">
    <property type="entry name" value="Glutaredoxin"/>
    <property type="match status" value="1"/>
</dbReference>
<keyword evidence="3" id="KW-1015">Disulfide bond</keyword>
<dbReference type="EMBL" id="MKVH01000003">
    <property type="protein sequence ID" value="OJX60937.1"/>
    <property type="molecule type" value="Genomic_DNA"/>
</dbReference>
<evidence type="ECO:0000256" key="4">
    <source>
        <dbReference type="ARBA" id="ARBA00023284"/>
    </source>
</evidence>
<dbReference type="Pfam" id="PF08534">
    <property type="entry name" value="Redoxin"/>
    <property type="match status" value="1"/>
</dbReference>
<feature type="domain" description="Thioredoxin" evidence="5">
    <location>
        <begin position="411"/>
        <end position="555"/>
    </location>
</feature>
<dbReference type="GO" id="GO:0017004">
    <property type="term" value="P:cytochrome complex assembly"/>
    <property type="evidence" value="ECO:0007669"/>
    <property type="project" value="UniProtKB-KW"/>
</dbReference>
<evidence type="ECO:0000259" key="5">
    <source>
        <dbReference type="PROSITE" id="PS51352"/>
    </source>
</evidence>
<gene>
    <name evidence="6" type="ORF">BGO89_05065</name>
</gene>
<keyword evidence="4" id="KW-0676">Redox-active center</keyword>
<reference evidence="6 7" key="1">
    <citation type="submission" date="2016-09" db="EMBL/GenBank/DDBJ databases">
        <title>Genome-resolved meta-omics ties microbial dynamics to process performance in biotechnology for thiocyanate degradation.</title>
        <authorList>
            <person name="Kantor R.S."/>
            <person name="Huddy R.J."/>
            <person name="Iyer R."/>
            <person name="Thomas B.C."/>
            <person name="Brown C.T."/>
            <person name="Anantharaman K."/>
            <person name="Tringe S."/>
            <person name="Hettich R.L."/>
            <person name="Harrison S.T."/>
            <person name="Banfield J.F."/>
        </authorList>
    </citation>
    <scope>NUCLEOTIDE SEQUENCE [LARGE SCALE GENOMIC DNA]</scope>
    <source>
        <strain evidence="6">59-99</strain>
    </source>
</reference>
<keyword evidence="2" id="KW-0201">Cytochrome c-type biogenesis</keyword>
<dbReference type="InterPro" id="IPR008969">
    <property type="entry name" value="CarboxyPept-like_regulatory"/>
</dbReference>
<dbReference type="SUPFAM" id="SSF49464">
    <property type="entry name" value="Carboxypeptidase regulatory domain-like"/>
    <property type="match status" value="1"/>
</dbReference>